<evidence type="ECO:0000313" key="2">
    <source>
        <dbReference type="Proteomes" id="UP000659344"/>
    </source>
</evidence>
<dbReference type="Proteomes" id="UP000659344">
    <property type="component" value="Unassembled WGS sequence"/>
</dbReference>
<reference evidence="2" key="1">
    <citation type="journal article" date="2019" name="Int. J. Syst. Evol. Microbiol.">
        <title>The Global Catalogue of Microorganisms (GCM) 10K type strain sequencing project: providing services to taxonomists for standard genome sequencing and annotation.</title>
        <authorList>
            <consortium name="The Broad Institute Genomics Platform"/>
            <consortium name="The Broad Institute Genome Sequencing Center for Infectious Disease"/>
            <person name="Wu L."/>
            <person name="Ma J."/>
        </authorList>
    </citation>
    <scope>NUCLEOTIDE SEQUENCE [LARGE SCALE GENOMIC DNA]</scope>
    <source>
        <strain evidence="2">CGMCC 1.12769</strain>
    </source>
</reference>
<dbReference type="RefSeq" id="WP_188535137.1">
    <property type="nucleotide sequence ID" value="NZ_BMFT01000001.1"/>
</dbReference>
<protein>
    <recommendedName>
        <fullName evidence="3">Response regulator receiver domain-containing protein</fullName>
    </recommendedName>
</protein>
<organism evidence="1 2">
    <name type="scientific">Paenibacillus segetis</name>
    <dbReference type="NCBI Taxonomy" id="1325360"/>
    <lineage>
        <taxon>Bacteria</taxon>
        <taxon>Bacillati</taxon>
        <taxon>Bacillota</taxon>
        <taxon>Bacilli</taxon>
        <taxon>Bacillales</taxon>
        <taxon>Paenibacillaceae</taxon>
        <taxon>Paenibacillus</taxon>
    </lineage>
</organism>
<evidence type="ECO:0000313" key="1">
    <source>
        <dbReference type="EMBL" id="GGH11319.1"/>
    </source>
</evidence>
<accession>A0ABQ1Y408</accession>
<keyword evidence="2" id="KW-1185">Reference proteome</keyword>
<sequence length="213" mass="25448">MSYTFNILVIDDQIQIHGIFETYKKYLKKKYDLDVEFTIVNNEDEYDEEEPYDILMVDYNLRHGFYNSDKQLGNEFIEEFRQKNNVSKVIFYSSEFEYDPLKRKYKFPFANKDLFDLINILGVDKVTAKNNFEMTIQVIKEACEQMDILPLILSRTLAEYKKNNIEVSYTNINGEDINVSTLFKDLLNDNEQGKQFRKEIIETVLSVLFKYKY</sequence>
<proteinExistence type="predicted"/>
<evidence type="ECO:0008006" key="3">
    <source>
        <dbReference type="Google" id="ProtNLM"/>
    </source>
</evidence>
<name>A0ABQ1Y408_9BACL</name>
<dbReference type="Gene3D" id="3.40.50.2300">
    <property type="match status" value="1"/>
</dbReference>
<dbReference type="EMBL" id="BMFT01000001">
    <property type="protein sequence ID" value="GGH11319.1"/>
    <property type="molecule type" value="Genomic_DNA"/>
</dbReference>
<gene>
    <name evidence="1" type="ORF">GCM10008013_03040</name>
</gene>
<comment type="caution">
    <text evidence="1">The sequence shown here is derived from an EMBL/GenBank/DDBJ whole genome shotgun (WGS) entry which is preliminary data.</text>
</comment>